<feature type="domain" description="NPHP4 C2-like" evidence="4">
    <location>
        <begin position="362"/>
        <end position="576"/>
    </location>
</feature>
<evidence type="ECO:0000259" key="7">
    <source>
        <dbReference type="Pfam" id="PF26190"/>
    </source>
</evidence>
<sequence length="1156" mass="132600">MEGPEDQVTGIKDHFRKPKLWKVTSFQLDKVTLKIQPTVANFEEYLLHSLEQEKKDHSAIGVKFTVVERRVQIGVHNGWCFVTRPDVQQLLPERLARRSSLTNISNIKTHRRTASTGSNVGSTDSVLMLRNKIKMIDVPNDPQIALVFIIEFGVSCEQGMKERRASTVLGKVHGPVSTVTVFWGFWCPWLQCPSGQTEVCIQMIGGPSRCPNNSLVFCGKQLVDCDGGQGSLSFTFTPGRKRENSLRPVKQHSAASETSQLSVNRQVGVDNKSQAVIADNTVFHHQRSSSVSPIKKVHESKPKEQFFRRKDHISFVKDQNENTVDTSQELEEVHHGTGPHVPLLPVFSHNVSRGQHLSRVAYGRLYSAGFPVIRDRHGRTPNVLNPVEPVSVNLKKEEVDILRCNEIIFQFLAYSNCARKALHTIFFTFQFYRFPPTKTERLLLEQHEPLKSTESTSLPYILFPMQSPGVKREGPPGYEIRYEVDPAYLSRGEDKAFLKYLAYHHLHIDVWDGESLLYIGSSDVDLKFLFRNGQESIQTTLELDILYCEYLDIPSDRTIGQPKLRGHLHLRLANIGSPLSGDSMRRIEQREKYTNNLPVLLSSNKKFTVNKPECHQVSRARLLVETDRELASIISARGRDHQKPYGETLSSERRRKLARMEAVRSQSNNNQELNLLTKENLHVLRERQRDLRTLQVYREHHKHEEILNLLQKTITTEATIHPTLGAVEFFEFELTNPYTTDCNIFIEIDNPYLNIVFKSSEWQHLRHLWHISGVVEENFLTASDQERKYPNLVLKSKETVRIPFKYQLWNIGEESVDSWEAATGHYFRSEDLTNLQSSTYFCSSTAKVHFVTEHQKTLAILSLHIQHLPPLVQQTMRFLPPENSFLKQWIRVPAGLIKEEKLGMIARSSDVDIICSIQHLDGNCDVYVKASCGNSGSKKKFYIFVYSDSYIFQPVQTWEVWVHPQRRVDLSCVIGQSMHTSLIIRGTQSTRLVKCFTSHPEEVQFYPSEPFVLAAGTVHELQLVVRPLHPEHRHLLVSVVDTDCRLSLYTWLIILVCQKPPVTKGFQINLPLTKTSTKRISYKNPYTVPKMFSVHCSRPDLVQPLDKPFNLQPGETRMIGLAFLPQHQPNTEEVLVFINNEKDKNEETFSVEITYL</sequence>
<dbReference type="Pfam" id="PF26189">
    <property type="entry name" value="Ig_NPHP4_2nd"/>
    <property type="match status" value="1"/>
</dbReference>
<feature type="domain" description="NPHP4 Ig-like" evidence="7">
    <location>
        <begin position="716"/>
        <end position="869"/>
    </location>
</feature>
<feature type="region of interest" description="Disordered" evidence="1">
    <location>
        <begin position="242"/>
        <end position="261"/>
    </location>
</feature>
<feature type="domain" description="NPHP4 SK-like" evidence="3">
    <location>
        <begin position="652"/>
        <end position="711"/>
    </location>
</feature>
<evidence type="ECO:0000313" key="8">
    <source>
        <dbReference type="Proteomes" id="UP000694941"/>
    </source>
</evidence>
<reference evidence="9" key="1">
    <citation type="submission" date="2025-08" db="UniProtKB">
        <authorList>
            <consortium name="RefSeq"/>
        </authorList>
    </citation>
    <scope>IDENTIFICATION</scope>
    <source>
        <tissue evidence="9">Muscle</tissue>
    </source>
</reference>
<dbReference type="RefSeq" id="XP_022255339.1">
    <property type="nucleotide sequence ID" value="XM_022399631.1"/>
</dbReference>
<evidence type="ECO:0000259" key="3">
    <source>
        <dbReference type="Pfam" id="PF26173"/>
    </source>
</evidence>
<dbReference type="InterPro" id="IPR058685">
    <property type="entry name" value="Ig_NPHP4_4th"/>
</dbReference>
<dbReference type="InterPro" id="IPR058764">
    <property type="entry name" value="NPHP4_SK"/>
</dbReference>
<dbReference type="InterPro" id="IPR058686">
    <property type="entry name" value="Ig_NPHP4_3rd"/>
</dbReference>
<dbReference type="PANTHER" id="PTHR31043:SF3">
    <property type="entry name" value="NEPHROCYSTIN-4"/>
    <property type="match status" value="1"/>
</dbReference>
<accession>A0ABM1THI3</accession>
<proteinExistence type="predicted"/>
<name>A0ABM1THI3_LIMPO</name>
<protein>
    <submittedName>
        <fullName evidence="9">Nephrocystin-4-like</fullName>
    </submittedName>
</protein>
<dbReference type="InterPro" id="IPR029775">
    <property type="entry name" value="NPHP4"/>
</dbReference>
<dbReference type="Pfam" id="PF26015">
    <property type="entry name" value="Ig_NPH4_3rd"/>
    <property type="match status" value="1"/>
</dbReference>
<feature type="domain" description="NPHP4 Ig-like" evidence="2">
    <location>
        <begin position="975"/>
        <end position="1058"/>
    </location>
</feature>
<dbReference type="InterPro" id="IPR058765">
    <property type="entry name" value="NPHP4_C2-like"/>
</dbReference>
<dbReference type="Pfam" id="PF26186">
    <property type="entry name" value="NPHP4_C2_3rd"/>
    <property type="match status" value="1"/>
</dbReference>
<gene>
    <name evidence="9" type="primary">LOC106470992</name>
</gene>
<dbReference type="Proteomes" id="UP000694941">
    <property type="component" value="Unplaced"/>
</dbReference>
<dbReference type="InterPro" id="IPR058687">
    <property type="entry name" value="Ig_NPHP4_1st"/>
</dbReference>
<dbReference type="Pfam" id="PF26187">
    <property type="entry name" value="Ig_NPHP4_4th"/>
    <property type="match status" value="1"/>
</dbReference>
<evidence type="ECO:0000313" key="9">
    <source>
        <dbReference type="RefSeq" id="XP_022255339.1"/>
    </source>
</evidence>
<dbReference type="PANTHER" id="PTHR31043">
    <property type="entry name" value="NEPHROCYSTIN-4"/>
    <property type="match status" value="1"/>
</dbReference>
<dbReference type="Pfam" id="PF26190">
    <property type="entry name" value="Ig_NPHP4_1st"/>
    <property type="match status" value="1"/>
</dbReference>
<feature type="domain" description="NPHP4 Ig-like" evidence="6">
    <location>
        <begin position="876"/>
        <end position="963"/>
    </location>
</feature>
<dbReference type="Pfam" id="PF26173">
    <property type="entry name" value="NPHP4_SK"/>
    <property type="match status" value="1"/>
</dbReference>
<organism evidence="8 9">
    <name type="scientific">Limulus polyphemus</name>
    <name type="common">Atlantic horseshoe crab</name>
    <dbReference type="NCBI Taxonomy" id="6850"/>
    <lineage>
        <taxon>Eukaryota</taxon>
        <taxon>Metazoa</taxon>
        <taxon>Ecdysozoa</taxon>
        <taxon>Arthropoda</taxon>
        <taxon>Chelicerata</taxon>
        <taxon>Merostomata</taxon>
        <taxon>Xiphosura</taxon>
        <taxon>Limulidae</taxon>
        <taxon>Limulus</taxon>
    </lineage>
</organism>
<evidence type="ECO:0000259" key="4">
    <source>
        <dbReference type="Pfam" id="PF26186"/>
    </source>
</evidence>
<evidence type="ECO:0000259" key="2">
    <source>
        <dbReference type="Pfam" id="PF26015"/>
    </source>
</evidence>
<evidence type="ECO:0000259" key="5">
    <source>
        <dbReference type="Pfam" id="PF26187"/>
    </source>
</evidence>
<dbReference type="InterPro" id="IPR058688">
    <property type="entry name" value="Ig_NPHP4_2nd"/>
</dbReference>
<evidence type="ECO:0000259" key="6">
    <source>
        <dbReference type="Pfam" id="PF26189"/>
    </source>
</evidence>
<feature type="domain" description="NPHP4 Ig-like" evidence="5">
    <location>
        <begin position="1064"/>
        <end position="1155"/>
    </location>
</feature>
<dbReference type="GeneID" id="106470992"/>
<keyword evidence="8" id="KW-1185">Reference proteome</keyword>
<evidence type="ECO:0000256" key="1">
    <source>
        <dbReference type="SAM" id="MobiDB-lite"/>
    </source>
</evidence>